<dbReference type="EMBL" id="JADNYJ010000118">
    <property type="protein sequence ID" value="KAF8883065.1"/>
    <property type="molecule type" value="Genomic_DNA"/>
</dbReference>
<accession>A0A9P5NEK3</accession>
<comment type="caution">
    <text evidence="1">The sequence shown here is derived from an EMBL/GenBank/DDBJ whole genome shotgun (WGS) entry which is preliminary data.</text>
</comment>
<dbReference type="Proteomes" id="UP000724874">
    <property type="component" value="Unassembled WGS sequence"/>
</dbReference>
<name>A0A9P5NEK3_GYMJU</name>
<dbReference type="AlphaFoldDB" id="A0A9P5NEK3"/>
<organism evidence="1 2">
    <name type="scientific">Gymnopilus junonius</name>
    <name type="common">Spectacular rustgill mushroom</name>
    <name type="synonym">Gymnopilus spectabilis subsp. junonius</name>
    <dbReference type="NCBI Taxonomy" id="109634"/>
    <lineage>
        <taxon>Eukaryota</taxon>
        <taxon>Fungi</taxon>
        <taxon>Dikarya</taxon>
        <taxon>Basidiomycota</taxon>
        <taxon>Agaricomycotina</taxon>
        <taxon>Agaricomycetes</taxon>
        <taxon>Agaricomycetidae</taxon>
        <taxon>Agaricales</taxon>
        <taxon>Agaricineae</taxon>
        <taxon>Hymenogastraceae</taxon>
        <taxon>Gymnopilus</taxon>
    </lineage>
</organism>
<evidence type="ECO:0000313" key="1">
    <source>
        <dbReference type="EMBL" id="KAF8883065.1"/>
    </source>
</evidence>
<reference evidence="1" key="1">
    <citation type="submission" date="2020-11" db="EMBL/GenBank/DDBJ databases">
        <authorList>
            <consortium name="DOE Joint Genome Institute"/>
            <person name="Ahrendt S."/>
            <person name="Riley R."/>
            <person name="Andreopoulos W."/>
            <person name="LaButti K."/>
            <person name="Pangilinan J."/>
            <person name="Ruiz-duenas F.J."/>
            <person name="Barrasa J.M."/>
            <person name="Sanchez-Garcia M."/>
            <person name="Camarero S."/>
            <person name="Miyauchi S."/>
            <person name="Serrano A."/>
            <person name="Linde D."/>
            <person name="Babiker R."/>
            <person name="Drula E."/>
            <person name="Ayuso-Fernandez I."/>
            <person name="Pacheco R."/>
            <person name="Padilla G."/>
            <person name="Ferreira P."/>
            <person name="Barriuso J."/>
            <person name="Kellner H."/>
            <person name="Castanera R."/>
            <person name="Alfaro M."/>
            <person name="Ramirez L."/>
            <person name="Pisabarro A.G."/>
            <person name="Kuo A."/>
            <person name="Tritt A."/>
            <person name="Lipzen A."/>
            <person name="He G."/>
            <person name="Yan M."/>
            <person name="Ng V."/>
            <person name="Cullen D."/>
            <person name="Martin F."/>
            <person name="Rosso M.-N."/>
            <person name="Henrissat B."/>
            <person name="Hibbett D."/>
            <person name="Martinez A.T."/>
            <person name="Grigoriev I.V."/>
        </authorList>
    </citation>
    <scope>NUCLEOTIDE SEQUENCE</scope>
    <source>
        <strain evidence="1">AH 44721</strain>
    </source>
</reference>
<proteinExistence type="predicted"/>
<evidence type="ECO:0000313" key="2">
    <source>
        <dbReference type="Proteomes" id="UP000724874"/>
    </source>
</evidence>
<protein>
    <submittedName>
        <fullName evidence="1">Uncharacterized protein</fullName>
    </submittedName>
</protein>
<keyword evidence="2" id="KW-1185">Reference proteome</keyword>
<gene>
    <name evidence="1" type="ORF">CPB84DRAFT_193722</name>
</gene>
<sequence>MFERLLRGFIRLVLHARPSNFPLWDLDLLSFSFILISISYALQTIHGEVLLDIVPALFSGHGCPSSVYLTREICSSFSVIGNTTVSETITITLLSGSVLFLSDCKSLTGEGNLRLCFALLLRSPSRKVVIAIARKPVLASCTNNLYFYHRSAADTCKMR</sequence>